<protein>
    <submittedName>
        <fullName evidence="1">Uncharacterized protein</fullName>
    </submittedName>
</protein>
<dbReference type="KEGG" id="bma:BMAA1314"/>
<evidence type="ECO:0000313" key="1">
    <source>
        <dbReference type="EMBL" id="AAU46643.1"/>
    </source>
</evidence>
<dbReference type="HOGENOM" id="CLU_1159388_0_0_4"/>
<dbReference type="EMBL" id="CP000011">
    <property type="protein sequence ID" value="AAU46643.1"/>
    <property type="molecule type" value="Genomic_DNA"/>
</dbReference>
<gene>
    <name evidence="1" type="ordered locus">BMAA1314</name>
</gene>
<evidence type="ECO:0000313" key="2">
    <source>
        <dbReference type="Proteomes" id="UP000006693"/>
    </source>
</evidence>
<organism evidence="1 2">
    <name type="scientific">Burkholderia mallei (strain ATCC 23344)</name>
    <dbReference type="NCBI Taxonomy" id="243160"/>
    <lineage>
        <taxon>Bacteria</taxon>
        <taxon>Pseudomonadati</taxon>
        <taxon>Pseudomonadota</taxon>
        <taxon>Betaproteobacteria</taxon>
        <taxon>Burkholderiales</taxon>
        <taxon>Burkholderiaceae</taxon>
        <taxon>Burkholderia</taxon>
        <taxon>pseudomallei group</taxon>
    </lineage>
</organism>
<name>A0A0H2WCU2_BURMA</name>
<dbReference type="AlphaFoldDB" id="A0A0H2WCU2"/>
<dbReference type="Proteomes" id="UP000006693">
    <property type="component" value="Chromosome 2"/>
</dbReference>
<reference evidence="1 2" key="1">
    <citation type="journal article" date="2004" name="Proc. Natl. Acad. Sci. U.S.A.">
        <title>Structural flexibility in the Burkholderia mallei genome.</title>
        <authorList>
            <person name="Nierman W.C."/>
            <person name="DeShazer D."/>
            <person name="Kim H.S."/>
            <person name="Tettelin H."/>
            <person name="Nelson K.E."/>
            <person name="Feldblyum T."/>
            <person name="Ulrich R.L."/>
            <person name="Ronning C.M."/>
            <person name="Brinkac L.M."/>
            <person name="Daugherty S.C."/>
            <person name="Davidsen T.D."/>
            <person name="Deboy R.T."/>
            <person name="Dimitrov G."/>
            <person name="Dodson R.J."/>
            <person name="Durkin A.S."/>
            <person name="Gwinn M.L."/>
            <person name="Haft D.H."/>
            <person name="Khouri H."/>
            <person name="Kolonay J.F."/>
            <person name="Madupu R."/>
            <person name="Mohammoud Y."/>
            <person name="Nelson W.C."/>
            <person name="Radune D."/>
            <person name="Romero C.M."/>
            <person name="Sarria S."/>
            <person name="Selengut J."/>
            <person name="Shamblin C."/>
            <person name="Sullivan S.A."/>
            <person name="White O."/>
            <person name="Yu Y."/>
            <person name="Zafar N."/>
            <person name="Zhou L."/>
            <person name="Fraser C.M."/>
        </authorList>
    </citation>
    <scope>NUCLEOTIDE SEQUENCE [LARGE SCALE GENOMIC DNA]</scope>
    <source>
        <strain evidence="1 2">ATCC 23344</strain>
    </source>
</reference>
<accession>A0A0H2WCU2</accession>
<keyword evidence="2" id="KW-1185">Reference proteome</keyword>
<sequence length="239" mass="25394">MGERRGARASRLAKPRRIAARRRRIAAGGRIGPAATVAVVCRRESAGACRAGEPCIGDGAHGRGRAGTARGGAVDQRRHGRADARCAVAGGRRPTIGRAGADAGVRLGWRERRGIGRGRRQGGLHAGSRLARRRRHAVFPVAVGAREAGRVQSRLAASIGARPEQPEGRVVYRAERAEPVPVDRRHARRGRAVCDESWDFGAVRRFLGAQAVALARVPPARADMAAGARFPLCRMGLSA</sequence>
<proteinExistence type="predicted"/>